<dbReference type="PANTHER" id="PTHR12821:SF0">
    <property type="entry name" value="BYSTIN"/>
    <property type="match status" value="1"/>
</dbReference>
<sequence>MSVDEAAQVLMAMKYDPWPHPPPATSSNDAVDPDETEWEMDPDATESASDTETEDDAANAEADDKTPPATSGNPPQTAWAPKIAEARTIMCTYTSGPLPELITALPKMITDQGSPSRALEYLYQAEPERWTPKAVFAATRALNQMQPTGQAFYIVRELLVPRIREEVSQTNAISHWLYRAIAECLRPPRMFIGAILVGLLFEDDCTVDQVTMVMKIMGTVELYEWDVGRAIAVVQIITWCREEWAEQNGETPDIECCDEALTALLDMKFYEGQSVDSMNV</sequence>
<comment type="caution">
    <text evidence="3">The sequence shown here is derived from an EMBL/GenBank/DDBJ whole genome shotgun (WGS) entry which is preliminary data.</text>
</comment>
<feature type="compositionally biased region" description="Acidic residues" evidence="2">
    <location>
        <begin position="31"/>
        <end position="58"/>
    </location>
</feature>
<dbReference type="EMBL" id="JAUEPO010000002">
    <property type="protein sequence ID" value="KAK3332470.1"/>
    <property type="molecule type" value="Genomic_DNA"/>
</dbReference>
<organism evidence="3 4">
    <name type="scientific">Cercophora scortea</name>
    <dbReference type="NCBI Taxonomy" id="314031"/>
    <lineage>
        <taxon>Eukaryota</taxon>
        <taxon>Fungi</taxon>
        <taxon>Dikarya</taxon>
        <taxon>Ascomycota</taxon>
        <taxon>Pezizomycotina</taxon>
        <taxon>Sordariomycetes</taxon>
        <taxon>Sordariomycetidae</taxon>
        <taxon>Sordariales</taxon>
        <taxon>Lasiosphaeriaceae</taxon>
        <taxon>Cercophora</taxon>
    </lineage>
</organism>
<dbReference type="AlphaFoldDB" id="A0AAE0IWZ3"/>
<dbReference type="GO" id="GO:0030688">
    <property type="term" value="C:preribosome, small subunit precursor"/>
    <property type="evidence" value="ECO:0007669"/>
    <property type="project" value="TreeGrafter"/>
</dbReference>
<dbReference type="GO" id="GO:0005737">
    <property type="term" value="C:cytoplasm"/>
    <property type="evidence" value="ECO:0007669"/>
    <property type="project" value="TreeGrafter"/>
</dbReference>
<reference evidence="3" key="2">
    <citation type="submission" date="2023-06" db="EMBL/GenBank/DDBJ databases">
        <authorList>
            <consortium name="Lawrence Berkeley National Laboratory"/>
            <person name="Haridas S."/>
            <person name="Hensen N."/>
            <person name="Bonometti L."/>
            <person name="Westerberg I."/>
            <person name="Brannstrom I.O."/>
            <person name="Guillou S."/>
            <person name="Cros-Aarteil S."/>
            <person name="Calhoun S."/>
            <person name="Kuo A."/>
            <person name="Mondo S."/>
            <person name="Pangilinan J."/>
            <person name="Riley R."/>
            <person name="Labutti K."/>
            <person name="Andreopoulos B."/>
            <person name="Lipzen A."/>
            <person name="Chen C."/>
            <person name="Yanf M."/>
            <person name="Daum C."/>
            <person name="Ng V."/>
            <person name="Clum A."/>
            <person name="Steindorff A."/>
            <person name="Ohm R."/>
            <person name="Martin F."/>
            <person name="Silar P."/>
            <person name="Natvig D."/>
            <person name="Lalanne C."/>
            <person name="Gautier V."/>
            <person name="Ament-Velasquez S.L."/>
            <person name="Kruys A."/>
            <person name="Hutchinson M.I."/>
            <person name="Powell A.J."/>
            <person name="Barry K."/>
            <person name="Miller A.N."/>
            <person name="Grigoriev I.V."/>
            <person name="Debuchy R."/>
            <person name="Gladieux P."/>
            <person name="Thoren M.H."/>
            <person name="Johannesson H."/>
        </authorList>
    </citation>
    <scope>NUCLEOTIDE SEQUENCE</scope>
    <source>
        <strain evidence="3">SMH4131-1</strain>
    </source>
</reference>
<dbReference type="InterPro" id="IPR007955">
    <property type="entry name" value="Bystin"/>
</dbReference>
<accession>A0AAE0IWZ3</accession>
<dbReference type="Proteomes" id="UP001286456">
    <property type="component" value="Unassembled WGS sequence"/>
</dbReference>
<evidence type="ECO:0000256" key="1">
    <source>
        <dbReference type="ARBA" id="ARBA00007114"/>
    </source>
</evidence>
<dbReference type="Gene3D" id="1.25.40.480">
    <property type="match status" value="1"/>
</dbReference>
<dbReference type="Pfam" id="PF05291">
    <property type="entry name" value="Bystin"/>
    <property type="match status" value="1"/>
</dbReference>
<proteinExistence type="inferred from homology"/>
<dbReference type="GO" id="GO:0005730">
    <property type="term" value="C:nucleolus"/>
    <property type="evidence" value="ECO:0007669"/>
    <property type="project" value="TreeGrafter"/>
</dbReference>
<evidence type="ECO:0000256" key="2">
    <source>
        <dbReference type="SAM" id="MobiDB-lite"/>
    </source>
</evidence>
<name>A0AAE0IWZ3_9PEZI</name>
<evidence type="ECO:0000313" key="4">
    <source>
        <dbReference type="Proteomes" id="UP001286456"/>
    </source>
</evidence>
<feature type="region of interest" description="Disordered" evidence="2">
    <location>
        <begin position="14"/>
        <end position="78"/>
    </location>
</feature>
<dbReference type="PANTHER" id="PTHR12821">
    <property type="entry name" value="BYSTIN"/>
    <property type="match status" value="1"/>
</dbReference>
<protein>
    <submittedName>
        <fullName evidence="3">Bystin-domain-containing protein</fullName>
    </submittedName>
</protein>
<dbReference type="GO" id="GO:0006364">
    <property type="term" value="P:rRNA processing"/>
    <property type="evidence" value="ECO:0007669"/>
    <property type="project" value="TreeGrafter"/>
</dbReference>
<keyword evidence="4" id="KW-1185">Reference proteome</keyword>
<evidence type="ECO:0000313" key="3">
    <source>
        <dbReference type="EMBL" id="KAK3332470.1"/>
    </source>
</evidence>
<gene>
    <name evidence="3" type="ORF">B0T19DRAFT_439307</name>
</gene>
<dbReference type="GO" id="GO:0030515">
    <property type="term" value="F:snoRNA binding"/>
    <property type="evidence" value="ECO:0007669"/>
    <property type="project" value="TreeGrafter"/>
</dbReference>
<reference evidence="3" key="1">
    <citation type="journal article" date="2023" name="Mol. Phylogenet. Evol.">
        <title>Genome-scale phylogeny and comparative genomics of the fungal order Sordariales.</title>
        <authorList>
            <person name="Hensen N."/>
            <person name="Bonometti L."/>
            <person name="Westerberg I."/>
            <person name="Brannstrom I.O."/>
            <person name="Guillou S."/>
            <person name="Cros-Aarteil S."/>
            <person name="Calhoun S."/>
            <person name="Haridas S."/>
            <person name="Kuo A."/>
            <person name="Mondo S."/>
            <person name="Pangilinan J."/>
            <person name="Riley R."/>
            <person name="LaButti K."/>
            <person name="Andreopoulos B."/>
            <person name="Lipzen A."/>
            <person name="Chen C."/>
            <person name="Yan M."/>
            <person name="Daum C."/>
            <person name="Ng V."/>
            <person name="Clum A."/>
            <person name="Steindorff A."/>
            <person name="Ohm R.A."/>
            <person name="Martin F."/>
            <person name="Silar P."/>
            <person name="Natvig D.O."/>
            <person name="Lalanne C."/>
            <person name="Gautier V."/>
            <person name="Ament-Velasquez S.L."/>
            <person name="Kruys A."/>
            <person name="Hutchinson M.I."/>
            <person name="Powell A.J."/>
            <person name="Barry K."/>
            <person name="Miller A.N."/>
            <person name="Grigoriev I.V."/>
            <person name="Debuchy R."/>
            <person name="Gladieux P."/>
            <person name="Hiltunen Thoren M."/>
            <person name="Johannesson H."/>
        </authorList>
    </citation>
    <scope>NUCLEOTIDE SEQUENCE</scope>
    <source>
        <strain evidence="3">SMH4131-1</strain>
    </source>
</reference>
<comment type="similarity">
    <text evidence="1">Belongs to the bystin family.</text>
</comment>